<dbReference type="AlphaFoldDB" id="A0A3E0TUZ1"/>
<evidence type="ECO:0000313" key="2">
    <source>
        <dbReference type="Proteomes" id="UP000256478"/>
    </source>
</evidence>
<name>A0A3E0TUZ1_9GAMM</name>
<gene>
    <name evidence="1" type="ORF">DXX93_18085</name>
</gene>
<sequence length="136" mass="15846">MNNNEDIYACYCTGLKTKLESKIFNEKLPHAKTHCLLNIVYEIIKECEFAITQMQLYRIAKRENRKFLFLTSYSEYKEFDSIKDYISNIFTSSKFANNIRIEAHDFGCACTASELLDTARKMLIDEESELTTAIIL</sequence>
<evidence type="ECO:0000313" key="1">
    <source>
        <dbReference type="EMBL" id="REL28289.1"/>
    </source>
</evidence>
<accession>A0A3E0TUZ1</accession>
<proteinExistence type="predicted"/>
<organism evidence="1 2">
    <name type="scientific">Thalassotalea euphylliae</name>
    <dbReference type="NCBI Taxonomy" id="1655234"/>
    <lineage>
        <taxon>Bacteria</taxon>
        <taxon>Pseudomonadati</taxon>
        <taxon>Pseudomonadota</taxon>
        <taxon>Gammaproteobacteria</taxon>
        <taxon>Alteromonadales</taxon>
        <taxon>Colwelliaceae</taxon>
        <taxon>Thalassotalea</taxon>
    </lineage>
</organism>
<comment type="caution">
    <text evidence="1">The sequence shown here is derived from an EMBL/GenBank/DDBJ whole genome shotgun (WGS) entry which is preliminary data.</text>
</comment>
<dbReference type="RefSeq" id="WP_116009330.1">
    <property type="nucleotide sequence ID" value="NZ_QUOU01000001.1"/>
</dbReference>
<protein>
    <submittedName>
        <fullName evidence="1">Uncharacterized protein</fullName>
    </submittedName>
</protein>
<reference evidence="1 2" key="1">
    <citation type="submission" date="2018-08" db="EMBL/GenBank/DDBJ databases">
        <title>Thalassotalea euphylliae genome.</title>
        <authorList>
            <person name="Summers S."/>
            <person name="Rice S.A."/>
            <person name="Freckelton M.L."/>
            <person name="Nedved B.T."/>
            <person name="Hadfield M.G."/>
        </authorList>
    </citation>
    <scope>NUCLEOTIDE SEQUENCE [LARGE SCALE GENOMIC DNA]</scope>
    <source>
        <strain evidence="1 2">H1</strain>
    </source>
</reference>
<dbReference type="Proteomes" id="UP000256478">
    <property type="component" value="Unassembled WGS sequence"/>
</dbReference>
<dbReference type="EMBL" id="QUOU01000001">
    <property type="protein sequence ID" value="REL28289.1"/>
    <property type="molecule type" value="Genomic_DNA"/>
</dbReference>